<organism evidence="1 2">
    <name type="scientific">Vitrella brassicaformis (strain CCMP3155)</name>
    <dbReference type="NCBI Taxonomy" id="1169540"/>
    <lineage>
        <taxon>Eukaryota</taxon>
        <taxon>Sar</taxon>
        <taxon>Alveolata</taxon>
        <taxon>Colpodellida</taxon>
        <taxon>Vitrellaceae</taxon>
        <taxon>Vitrella</taxon>
    </lineage>
</organism>
<gene>
    <name evidence="1" type="ORF">Vbra_13131</name>
</gene>
<reference evidence="1 2" key="1">
    <citation type="submission" date="2014-11" db="EMBL/GenBank/DDBJ databases">
        <authorList>
            <person name="Zhu J."/>
            <person name="Qi W."/>
            <person name="Song R."/>
        </authorList>
    </citation>
    <scope>NUCLEOTIDE SEQUENCE [LARGE SCALE GENOMIC DNA]</scope>
</reference>
<dbReference type="AlphaFoldDB" id="A0A0G4ESV9"/>
<keyword evidence="2" id="KW-1185">Reference proteome</keyword>
<dbReference type="Proteomes" id="UP000041254">
    <property type="component" value="Unassembled WGS sequence"/>
</dbReference>
<dbReference type="VEuPathDB" id="CryptoDB:Vbra_13131"/>
<evidence type="ECO:0000313" key="2">
    <source>
        <dbReference type="Proteomes" id="UP000041254"/>
    </source>
</evidence>
<dbReference type="EMBL" id="CDMY01000305">
    <property type="protein sequence ID" value="CEM01501.1"/>
    <property type="molecule type" value="Genomic_DNA"/>
</dbReference>
<sequence length="197" mass="21075">MSTVEAFQTVRGVLSRFLQAVTILVDKLRLHHSSTPDNNAVLPAVLSVPGAHEQFVAINVTKIHHILDDMLEQLRRFSKQHPHDKFQRLAERIETTANRALLLGTGAAPLSDDTVAGDPCVLLRVSRAAFGVLDVCEGANEAISSIRAGLPSDLGAVDAANGRLSGLIGEGGQQDRIVDEARKALMGEKERTAGTQG</sequence>
<proteinExistence type="predicted"/>
<evidence type="ECO:0000313" key="1">
    <source>
        <dbReference type="EMBL" id="CEM01501.1"/>
    </source>
</evidence>
<protein>
    <submittedName>
        <fullName evidence="1">Uncharacterized protein</fullName>
    </submittedName>
</protein>
<dbReference type="InParanoid" id="A0A0G4ESV9"/>
<accession>A0A0G4ESV9</accession>
<name>A0A0G4ESV9_VITBC</name>